<accession>A0AB39MEX7</accession>
<organism evidence="1">
    <name type="scientific">Streptomyces sp. R08</name>
    <dbReference type="NCBI Taxonomy" id="3238624"/>
    <lineage>
        <taxon>Bacteria</taxon>
        <taxon>Bacillati</taxon>
        <taxon>Actinomycetota</taxon>
        <taxon>Actinomycetes</taxon>
        <taxon>Kitasatosporales</taxon>
        <taxon>Streptomycetaceae</taxon>
        <taxon>Streptomyces</taxon>
    </lineage>
</organism>
<proteinExistence type="predicted"/>
<reference evidence="1" key="1">
    <citation type="submission" date="2024-07" db="EMBL/GenBank/DDBJ databases">
        <authorList>
            <person name="Yu S.T."/>
        </authorList>
    </citation>
    <scope>NUCLEOTIDE SEQUENCE</scope>
    <source>
        <strain evidence="1">R08</strain>
    </source>
</reference>
<dbReference type="AlphaFoldDB" id="A0AB39MEX7"/>
<name>A0AB39MEX7_9ACTN</name>
<dbReference type="EMBL" id="CP163431">
    <property type="protein sequence ID" value="XDQ04404.1"/>
    <property type="molecule type" value="Genomic_DNA"/>
</dbReference>
<evidence type="ECO:0000313" key="1">
    <source>
        <dbReference type="EMBL" id="XDQ04404.1"/>
    </source>
</evidence>
<gene>
    <name evidence="1" type="ORF">AB5J58_31490</name>
</gene>
<dbReference type="RefSeq" id="WP_352108341.1">
    <property type="nucleotide sequence ID" value="NZ_CP163431.1"/>
</dbReference>
<sequence length="205" mass="19943">MADKPSTQDTIKNLLGDIADSSNKAFNDFLDPPNKSRKSEFPDWFGAANPMAALAGTPLGALQAMAAFGGGGLNPVAALAGANPLALLAGASSDRNSGQVNPLAALANANPLAVLASANPAALAGLAGQSTSSHNNPLAAFGQLAGAAAGMPAAVGGLGGLAESLVTLPQQIAKLTELLSSLVGALDTISDVAASAGVRPPAKKG</sequence>
<protein>
    <submittedName>
        <fullName evidence="1">Uncharacterized protein</fullName>
    </submittedName>
</protein>